<dbReference type="AlphaFoldDB" id="V9TUG8"/>
<feature type="domain" description="DALR anticodon binding" evidence="12">
    <location>
        <begin position="580"/>
        <end position="689"/>
    </location>
</feature>
<dbReference type="EC" id="6.1.1.14" evidence="11"/>
<dbReference type="PANTHER" id="PTHR30075:SF2">
    <property type="entry name" value="GLYCINE--TRNA LIGASE, CHLOROPLASTIC_MITOCHONDRIAL 2"/>
    <property type="match status" value="1"/>
</dbReference>
<dbReference type="PROSITE" id="PS50861">
    <property type="entry name" value="AA_TRNA_LIGASE_II_GLYAB"/>
    <property type="match status" value="1"/>
</dbReference>
<dbReference type="GO" id="GO:0006426">
    <property type="term" value="P:glycyl-tRNA aminoacylation"/>
    <property type="evidence" value="ECO:0007669"/>
    <property type="project" value="UniProtKB-UniRule"/>
</dbReference>
<evidence type="ECO:0000259" key="12">
    <source>
        <dbReference type="Pfam" id="PF05746"/>
    </source>
</evidence>
<evidence type="ECO:0000256" key="2">
    <source>
        <dbReference type="ARBA" id="ARBA00008226"/>
    </source>
</evidence>
<keyword evidence="7 11" id="KW-0067">ATP-binding</keyword>
<dbReference type="KEGG" id="efk:P856_92"/>
<dbReference type="HOGENOM" id="CLU_007220_2_1_5"/>
<dbReference type="GO" id="GO:0005829">
    <property type="term" value="C:cytosol"/>
    <property type="evidence" value="ECO:0007669"/>
    <property type="project" value="TreeGrafter"/>
</dbReference>
<gene>
    <name evidence="11 13" type="primary">glyS</name>
    <name evidence="13" type="ORF">P856_92</name>
</gene>
<evidence type="ECO:0000256" key="3">
    <source>
        <dbReference type="ARBA" id="ARBA00011209"/>
    </source>
</evidence>
<dbReference type="NCBIfam" id="TIGR00211">
    <property type="entry name" value="glyS"/>
    <property type="match status" value="1"/>
</dbReference>
<comment type="subcellular location">
    <subcellularLocation>
        <location evidence="1 11">Cytoplasm</location>
    </subcellularLocation>
</comment>
<dbReference type="PRINTS" id="PR01045">
    <property type="entry name" value="TRNASYNTHGB"/>
</dbReference>
<dbReference type="InterPro" id="IPR008909">
    <property type="entry name" value="DALR_anticod-bd"/>
</dbReference>
<dbReference type="eggNOG" id="COG0751">
    <property type="taxonomic scope" value="Bacteria"/>
</dbReference>
<dbReference type="GO" id="GO:0005524">
    <property type="term" value="F:ATP binding"/>
    <property type="evidence" value="ECO:0007669"/>
    <property type="project" value="UniProtKB-UniRule"/>
</dbReference>
<dbReference type="GO" id="GO:0006420">
    <property type="term" value="P:arginyl-tRNA aminoacylation"/>
    <property type="evidence" value="ECO:0007669"/>
    <property type="project" value="InterPro"/>
</dbReference>
<comment type="similarity">
    <text evidence="2 11">Belongs to the class-II aminoacyl-tRNA synthetase family.</text>
</comment>
<proteinExistence type="inferred from homology"/>
<evidence type="ECO:0000313" key="13">
    <source>
        <dbReference type="EMBL" id="AHC73333.1"/>
    </source>
</evidence>
<evidence type="ECO:0000256" key="6">
    <source>
        <dbReference type="ARBA" id="ARBA00022741"/>
    </source>
</evidence>
<dbReference type="GO" id="GO:0004814">
    <property type="term" value="F:arginine-tRNA ligase activity"/>
    <property type="evidence" value="ECO:0007669"/>
    <property type="project" value="InterPro"/>
</dbReference>
<evidence type="ECO:0000256" key="4">
    <source>
        <dbReference type="ARBA" id="ARBA00022490"/>
    </source>
</evidence>
<reference evidence="13 14" key="1">
    <citation type="journal article" date="2013" name="PLoS ONE">
        <title>Bacterial endosymbiosis in a chordate host: long-term co-evolution and conservation of secondary metabolism.</title>
        <authorList>
            <person name="Kwan J.C."/>
            <person name="Schmidt E.W."/>
        </authorList>
    </citation>
    <scope>NUCLEOTIDE SEQUENCE [LARGE SCALE GENOMIC DNA]</scope>
    <source>
        <strain evidence="14">faulkneri L5</strain>
    </source>
</reference>
<keyword evidence="8 11" id="KW-0648">Protein biosynthesis</keyword>
<keyword evidence="4 11" id="KW-0963">Cytoplasm</keyword>
<evidence type="ECO:0000313" key="14">
    <source>
        <dbReference type="Proteomes" id="UP000018700"/>
    </source>
</evidence>
<evidence type="ECO:0000256" key="9">
    <source>
        <dbReference type="ARBA" id="ARBA00023146"/>
    </source>
</evidence>
<dbReference type="InterPro" id="IPR015944">
    <property type="entry name" value="Gly-tRNA-synth_bsu"/>
</dbReference>
<organism evidence="13 14">
    <name type="scientific">Candidatus Endolissoclinum faulkneri L5</name>
    <dbReference type="NCBI Taxonomy" id="1401328"/>
    <lineage>
        <taxon>Bacteria</taxon>
        <taxon>Pseudomonadati</taxon>
        <taxon>Pseudomonadota</taxon>
        <taxon>Alphaproteobacteria</taxon>
        <taxon>Rhodospirillales</taxon>
        <taxon>Rhodospirillaceae</taxon>
        <taxon>Candidatus Endolissoclinum</taxon>
    </lineage>
</organism>
<dbReference type="PANTHER" id="PTHR30075">
    <property type="entry name" value="GLYCYL-TRNA SYNTHETASE"/>
    <property type="match status" value="1"/>
</dbReference>
<dbReference type="OrthoDB" id="9775440at2"/>
<dbReference type="Pfam" id="PF02092">
    <property type="entry name" value="tRNA_synt_2f"/>
    <property type="match status" value="1"/>
</dbReference>
<dbReference type="HAMAP" id="MF_00255">
    <property type="entry name" value="Gly_tRNA_synth_beta"/>
    <property type="match status" value="1"/>
</dbReference>
<dbReference type="EMBL" id="CP006745">
    <property type="protein sequence ID" value="AHC73333.1"/>
    <property type="molecule type" value="Genomic_DNA"/>
</dbReference>
<protein>
    <recommendedName>
        <fullName evidence="11">Glycine--tRNA ligase beta subunit</fullName>
        <ecNumber evidence="11">6.1.1.14</ecNumber>
    </recommendedName>
    <alternativeName>
        <fullName evidence="11">Glycyl-tRNA synthetase beta subunit</fullName>
        <shortName evidence="11">GlyRS</shortName>
    </alternativeName>
</protein>
<dbReference type="PATRIC" id="fig|1401328.3.peg.86"/>
<dbReference type="RefSeq" id="WP_025300219.1">
    <property type="nucleotide sequence ID" value="NZ_CP006745.1"/>
</dbReference>
<evidence type="ECO:0000256" key="11">
    <source>
        <dbReference type="HAMAP-Rule" id="MF_00255"/>
    </source>
</evidence>
<evidence type="ECO:0000256" key="8">
    <source>
        <dbReference type="ARBA" id="ARBA00022917"/>
    </source>
</evidence>
<dbReference type="Pfam" id="PF05746">
    <property type="entry name" value="DALR_1"/>
    <property type="match status" value="1"/>
</dbReference>
<evidence type="ECO:0000256" key="5">
    <source>
        <dbReference type="ARBA" id="ARBA00022598"/>
    </source>
</evidence>
<comment type="catalytic activity">
    <reaction evidence="10 11">
        <text>tRNA(Gly) + glycine + ATP = glycyl-tRNA(Gly) + AMP + diphosphate</text>
        <dbReference type="Rhea" id="RHEA:16013"/>
        <dbReference type="Rhea" id="RHEA-COMP:9664"/>
        <dbReference type="Rhea" id="RHEA-COMP:9683"/>
        <dbReference type="ChEBI" id="CHEBI:30616"/>
        <dbReference type="ChEBI" id="CHEBI:33019"/>
        <dbReference type="ChEBI" id="CHEBI:57305"/>
        <dbReference type="ChEBI" id="CHEBI:78442"/>
        <dbReference type="ChEBI" id="CHEBI:78522"/>
        <dbReference type="ChEBI" id="CHEBI:456215"/>
        <dbReference type="EC" id="6.1.1.14"/>
    </reaction>
</comment>
<comment type="subunit">
    <text evidence="3 11">Tetramer of two alpha and two beta subunits.</text>
</comment>
<keyword evidence="6 11" id="KW-0547">Nucleotide-binding</keyword>
<dbReference type="InterPro" id="IPR006194">
    <property type="entry name" value="Gly-tRNA-synth_heterodimer"/>
</dbReference>
<name>V9TUG8_9PROT</name>
<dbReference type="GO" id="GO:0004820">
    <property type="term" value="F:glycine-tRNA ligase activity"/>
    <property type="evidence" value="ECO:0007669"/>
    <property type="project" value="UniProtKB-UniRule"/>
</dbReference>
<evidence type="ECO:0000256" key="7">
    <source>
        <dbReference type="ARBA" id="ARBA00022840"/>
    </source>
</evidence>
<dbReference type="STRING" id="1401328.P856_92"/>
<keyword evidence="14" id="KW-1185">Reference proteome</keyword>
<evidence type="ECO:0000256" key="1">
    <source>
        <dbReference type="ARBA" id="ARBA00004496"/>
    </source>
</evidence>
<dbReference type="SUPFAM" id="SSF109604">
    <property type="entry name" value="HD-domain/PDEase-like"/>
    <property type="match status" value="1"/>
</dbReference>
<keyword evidence="5 11" id="KW-0436">Ligase</keyword>
<keyword evidence="9 11" id="KW-0030">Aminoacyl-tRNA synthetase</keyword>
<dbReference type="Proteomes" id="UP000018700">
    <property type="component" value="Chromosome"/>
</dbReference>
<evidence type="ECO:0000256" key="10">
    <source>
        <dbReference type="ARBA" id="ARBA00047937"/>
    </source>
</evidence>
<accession>V9TUG8</accession>
<sequence length="699" mass="78663">MGELLLEFLSEEMPARMQMRASHDLKLLLTSKLNAIGLIFSSANVYVTPRRLTLVIDGLPRRQPSIIEERRGPRVGASEKAINGFLTFSGLTLDQCERRYTSNGEFWFVTIEKGGKTTADLLPDIILSSICEMPWSKSMRWGENNFRWVRPLHHILAVFDGRVLKGTLDLGKTKLNFTDCTRGHRFLAPHVRVVNSFQEYRTELRNSFVILERECRKDIILKDARYLCDSNGFILREDSELLEEVCGLVEWPLVLIGRIDAEFMSMPPEVLIAAMRRHQKCFAVNKKNGTLADRFIIVSNMSSEITRNATIVAGNERVLRARLSDAQFFWEKDRAINLSDRRKALREVQFYNKLGTLADKVERFAILAATIAPMVGANPDNAYHAAVLAKADLTTNMITEFPELQGIMGRYYALDGGEDLHIADAIAEHYCPIGPRDVCPTAPISIALSIADKVDTLVGFFIIGEIPTGSKDPFALRRTALGVIRIIIGNNLRIKLLPLFAQVRDLIAIAGSAAETDNKLLQFLIDRLKSHLRKKIIRQDLITGVFDSGEEDDLVRLLSRVDVLGDFLATDDGAKLLICYRRVLNILRAEEKNCIPCCTDYHFVLSKLINSSRLVKTEEINLYEALRDVSSKIKIYLSSDDFVSATVSVSALIDPINAFFDAVMVKTDDMLLRTNRLCLLNATKKLLDSVANFSLIKNC</sequence>